<dbReference type="SUPFAM" id="SSF102712">
    <property type="entry name" value="JAB1/MPN domain"/>
    <property type="match status" value="1"/>
</dbReference>
<evidence type="ECO:0000313" key="8">
    <source>
        <dbReference type="Proteomes" id="UP000189739"/>
    </source>
</evidence>
<dbReference type="InterPro" id="IPR001405">
    <property type="entry name" value="UPF0758"/>
</dbReference>
<protein>
    <recommendedName>
        <fullName evidence="6">MPN domain-containing protein</fullName>
    </recommendedName>
</protein>
<dbReference type="EMBL" id="MBTF01000001">
    <property type="protein sequence ID" value="OOQ62203.1"/>
    <property type="molecule type" value="Genomic_DNA"/>
</dbReference>
<proteinExistence type="predicted"/>
<gene>
    <name evidence="7" type="ORF">BC343_03940</name>
</gene>
<dbReference type="PROSITE" id="PS50249">
    <property type="entry name" value="MPN"/>
    <property type="match status" value="1"/>
</dbReference>
<feature type="domain" description="MPN" evidence="6">
    <location>
        <begin position="24"/>
        <end position="150"/>
    </location>
</feature>
<evidence type="ECO:0000256" key="3">
    <source>
        <dbReference type="ARBA" id="ARBA00022801"/>
    </source>
</evidence>
<accession>A0A1S9PML7</accession>
<dbReference type="InterPro" id="IPR037518">
    <property type="entry name" value="MPN"/>
</dbReference>
<dbReference type="GO" id="GO:0006508">
    <property type="term" value="P:proteolysis"/>
    <property type="evidence" value="ECO:0007669"/>
    <property type="project" value="UniProtKB-KW"/>
</dbReference>
<keyword evidence="2" id="KW-0479">Metal-binding</keyword>
<dbReference type="InterPro" id="IPR020891">
    <property type="entry name" value="UPF0758_CS"/>
</dbReference>
<dbReference type="STRING" id="1792845.BC343_03940"/>
<dbReference type="GO" id="GO:0008237">
    <property type="term" value="F:metallopeptidase activity"/>
    <property type="evidence" value="ECO:0007669"/>
    <property type="project" value="UniProtKB-KW"/>
</dbReference>
<organism evidence="7 8">
    <name type="scientific">Mucilaginibacter pedocola</name>
    <dbReference type="NCBI Taxonomy" id="1792845"/>
    <lineage>
        <taxon>Bacteria</taxon>
        <taxon>Pseudomonadati</taxon>
        <taxon>Bacteroidota</taxon>
        <taxon>Sphingobacteriia</taxon>
        <taxon>Sphingobacteriales</taxon>
        <taxon>Sphingobacteriaceae</taxon>
        <taxon>Mucilaginibacter</taxon>
    </lineage>
</organism>
<sequence>MPNPYCVNEIQVSYKSHMPLRDMVSISTSETAYKLLHSVWDQNRIELVEDFKVLLLNRACKVLGVFNVGSGSTTACVVDTKLIFVAALKTNAASIILAHNHPSGNLKPSRQDTHLTSKMQAAGEILDIAVSDHIIVTNDGYYSFGEGMAYEKVKYGDRIYFEAQVPF</sequence>
<dbReference type="InterPro" id="IPR025657">
    <property type="entry name" value="RadC_JAB"/>
</dbReference>
<evidence type="ECO:0000259" key="6">
    <source>
        <dbReference type="PROSITE" id="PS50249"/>
    </source>
</evidence>
<evidence type="ECO:0000256" key="2">
    <source>
        <dbReference type="ARBA" id="ARBA00022723"/>
    </source>
</evidence>
<dbReference type="PANTHER" id="PTHR30471">
    <property type="entry name" value="DNA REPAIR PROTEIN RADC"/>
    <property type="match status" value="1"/>
</dbReference>
<comment type="caution">
    <text evidence="7">The sequence shown here is derived from an EMBL/GenBank/DDBJ whole genome shotgun (WGS) entry which is preliminary data.</text>
</comment>
<dbReference type="PROSITE" id="PS01302">
    <property type="entry name" value="UPF0758"/>
    <property type="match status" value="1"/>
</dbReference>
<dbReference type="GO" id="GO:0046872">
    <property type="term" value="F:metal ion binding"/>
    <property type="evidence" value="ECO:0007669"/>
    <property type="project" value="UniProtKB-KW"/>
</dbReference>
<dbReference type="PANTHER" id="PTHR30471:SF3">
    <property type="entry name" value="UPF0758 PROTEIN YEES-RELATED"/>
    <property type="match status" value="1"/>
</dbReference>
<dbReference type="Gene3D" id="3.40.140.10">
    <property type="entry name" value="Cytidine Deaminase, domain 2"/>
    <property type="match status" value="1"/>
</dbReference>
<evidence type="ECO:0000256" key="4">
    <source>
        <dbReference type="ARBA" id="ARBA00022833"/>
    </source>
</evidence>
<name>A0A1S9PML7_9SPHI</name>
<keyword evidence="4" id="KW-0862">Zinc</keyword>
<keyword evidence="3" id="KW-0378">Hydrolase</keyword>
<dbReference type="CDD" id="cd08071">
    <property type="entry name" value="MPN_DUF2466"/>
    <property type="match status" value="1"/>
</dbReference>
<dbReference type="Proteomes" id="UP000189739">
    <property type="component" value="Unassembled WGS sequence"/>
</dbReference>
<keyword evidence="8" id="KW-1185">Reference proteome</keyword>
<keyword evidence="1" id="KW-0645">Protease</keyword>
<dbReference type="Pfam" id="PF04002">
    <property type="entry name" value="RadC"/>
    <property type="match status" value="1"/>
</dbReference>
<evidence type="ECO:0000256" key="1">
    <source>
        <dbReference type="ARBA" id="ARBA00022670"/>
    </source>
</evidence>
<dbReference type="AlphaFoldDB" id="A0A1S9PML7"/>
<dbReference type="OrthoDB" id="9804482at2"/>
<evidence type="ECO:0000256" key="5">
    <source>
        <dbReference type="ARBA" id="ARBA00023049"/>
    </source>
</evidence>
<evidence type="ECO:0000313" key="7">
    <source>
        <dbReference type="EMBL" id="OOQ62203.1"/>
    </source>
</evidence>
<reference evidence="7 8" key="1">
    <citation type="submission" date="2016-07" db="EMBL/GenBank/DDBJ databases">
        <title>Genomic analysis of zinc-resistant bacterium Mucilaginibacter pedocola TBZ30.</title>
        <authorList>
            <person name="Huang J."/>
            <person name="Tang J."/>
        </authorList>
    </citation>
    <scope>NUCLEOTIDE SEQUENCE [LARGE SCALE GENOMIC DNA]</scope>
    <source>
        <strain evidence="7 8">TBZ30</strain>
    </source>
</reference>
<keyword evidence="5" id="KW-0482">Metalloprotease</keyword>